<evidence type="ECO:0000256" key="1">
    <source>
        <dbReference type="SAM" id="SignalP"/>
    </source>
</evidence>
<protein>
    <submittedName>
        <fullName evidence="2">Uncharacterized protein</fullName>
    </submittedName>
</protein>
<dbReference type="EMBL" id="GBRD01016996">
    <property type="protein sequence ID" value="JAG48831.1"/>
    <property type="molecule type" value="Transcribed_RNA"/>
</dbReference>
<feature type="non-terminal residue" evidence="2">
    <location>
        <position position="176"/>
    </location>
</feature>
<dbReference type="InterPro" id="IPR009003">
    <property type="entry name" value="Peptidase_S1_PA"/>
</dbReference>
<proteinExistence type="predicted"/>
<reference evidence="2" key="1">
    <citation type="submission" date="2014-09" db="EMBL/GenBank/DDBJ databases">
        <authorList>
            <person name="Magalhaes I.L.F."/>
            <person name="Oliveira U."/>
            <person name="Santos F.R."/>
            <person name="Vidigal T.H.D.A."/>
            <person name="Brescovit A.D."/>
            <person name="Santos A.J."/>
        </authorList>
    </citation>
    <scope>NUCLEOTIDE SEQUENCE</scope>
</reference>
<feature type="chain" id="PRO_5005519079" evidence="1">
    <location>
        <begin position="22"/>
        <end position="176"/>
    </location>
</feature>
<name>A0A0K8S6A3_LYGHE</name>
<feature type="signal peptide" evidence="1">
    <location>
        <begin position="1"/>
        <end position="21"/>
    </location>
</feature>
<organism evidence="2">
    <name type="scientific">Lygus hesperus</name>
    <name type="common">Western plant bug</name>
    <dbReference type="NCBI Taxonomy" id="30085"/>
    <lineage>
        <taxon>Eukaryota</taxon>
        <taxon>Metazoa</taxon>
        <taxon>Ecdysozoa</taxon>
        <taxon>Arthropoda</taxon>
        <taxon>Hexapoda</taxon>
        <taxon>Insecta</taxon>
        <taxon>Pterygota</taxon>
        <taxon>Neoptera</taxon>
        <taxon>Paraneoptera</taxon>
        <taxon>Hemiptera</taxon>
        <taxon>Heteroptera</taxon>
        <taxon>Panheteroptera</taxon>
        <taxon>Cimicomorpha</taxon>
        <taxon>Miridae</taxon>
        <taxon>Mirini</taxon>
        <taxon>Lygus</taxon>
    </lineage>
</organism>
<dbReference type="Gene3D" id="2.40.10.10">
    <property type="entry name" value="Trypsin-like serine proteases"/>
    <property type="match status" value="1"/>
</dbReference>
<accession>A0A0K8S6A3</accession>
<sequence>MLTRTMRLLLALAWLCVVAEMADVNPPLPPPVFPPDMSRPKDYNHCRINANTMFPWIVAVFDKDSNSIVGHGSMLTYIAFITTCRQYKKPPEKFLARGQFLWNLTRPLDPCKQDRNVDKYFKHPKCLESPQTATFFDFALFRMKEPFAITGPNYPTMAFPNNPTDIVSEIQYINII</sequence>
<keyword evidence="1" id="KW-0732">Signal</keyword>
<dbReference type="AlphaFoldDB" id="A0A0K8S6A3"/>
<dbReference type="InterPro" id="IPR043504">
    <property type="entry name" value="Peptidase_S1_PA_chymotrypsin"/>
</dbReference>
<dbReference type="SUPFAM" id="SSF50494">
    <property type="entry name" value="Trypsin-like serine proteases"/>
    <property type="match status" value="1"/>
</dbReference>
<evidence type="ECO:0000313" key="2">
    <source>
        <dbReference type="EMBL" id="JAG48831.1"/>
    </source>
</evidence>